<sequence>MHVGCSEYRQQWTNGGPADHLTHTKAIMKKMCEKMKVKKRYLQLNDDLFREHPEFLDPAAPTLQRKLAVVANAMPELVAAAAVKAIAEWGRPAGDITHLVFATSTSAQLPHIDLRIASLLGLNPTVQRTVVGFHGCSGSPSALRVAKDIAENNRGARVLVACADMWSVMDRYVVPDVARRYGIIGRALYGDGAGAVVVGAADPQELAERPIFEMVSASQAMVPGSESAVAVELTKDGLEYRLEFGELAAQVGGNIERCLIGMMPSLGIGSVGWNDLFWVVHPGGPRIMESFTAALGLEPGKLAASRRVLSEYGNMTGPTLIFVLDEVIRRRQQEQEEEGSCDCEWGFMVGFGPGFTIEVMALRACNGKSDTKTE</sequence>
<evidence type="ECO:0000256" key="2">
    <source>
        <dbReference type="PIRSR" id="PIRSR000451-1"/>
    </source>
</evidence>
<dbReference type="Gene3D" id="3.40.47.10">
    <property type="match status" value="2"/>
</dbReference>
<reference evidence="7" key="2">
    <citation type="journal article" date="2018" name="Plant J.">
        <title>The Sorghum bicolor reference genome: improved assembly, gene annotations, a transcriptome atlas, and signatures of genome organization.</title>
        <authorList>
            <person name="McCormick R.F."/>
            <person name="Truong S.K."/>
            <person name="Sreedasyam A."/>
            <person name="Jenkins J."/>
            <person name="Shu S."/>
            <person name="Sims D."/>
            <person name="Kennedy M."/>
            <person name="Amirebrahimi M."/>
            <person name="Weers B.D."/>
            <person name="McKinley B."/>
            <person name="Mattison A."/>
            <person name="Morishige D.T."/>
            <person name="Grimwood J."/>
            <person name="Schmutz J."/>
            <person name="Mullet J.E."/>
        </authorList>
    </citation>
    <scope>NUCLEOTIDE SEQUENCE [LARGE SCALE GENOMIC DNA]</scope>
    <source>
        <strain evidence="7">cv. BTx623</strain>
    </source>
</reference>
<organism evidence="6 7">
    <name type="scientific">Sorghum bicolor</name>
    <name type="common">Sorghum</name>
    <name type="synonym">Sorghum vulgare</name>
    <dbReference type="NCBI Taxonomy" id="4558"/>
    <lineage>
        <taxon>Eukaryota</taxon>
        <taxon>Viridiplantae</taxon>
        <taxon>Streptophyta</taxon>
        <taxon>Embryophyta</taxon>
        <taxon>Tracheophyta</taxon>
        <taxon>Spermatophyta</taxon>
        <taxon>Magnoliopsida</taxon>
        <taxon>Liliopsida</taxon>
        <taxon>Poales</taxon>
        <taxon>Poaceae</taxon>
        <taxon>PACMAD clade</taxon>
        <taxon>Panicoideae</taxon>
        <taxon>Andropogonodae</taxon>
        <taxon>Andropogoneae</taxon>
        <taxon>Sorghinae</taxon>
        <taxon>Sorghum</taxon>
    </lineage>
</organism>
<dbReference type="eggNOG" id="ENOG502QRSY">
    <property type="taxonomic scope" value="Eukaryota"/>
</dbReference>
<dbReference type="EMBL" id="CM000764">
    <property type="protein sequence ID" value="KXG28544.1"/>
    <property type="molecule type" value="Genomic_DNA"/>
</dbReference>
<dbReference type="SUPFAM" id="SSF53901">
    <property type="entry name" value="Thiolase-like"/>
    <property type="match status" value="2"/>
</dbReference>
<dbReference type="InterPro" id="IPR012328">
    <property type="entry name" value="Chalcone/stilbene_synt_C"/>
</dbReference>
<dbReference type="OMA" id="MKVKKRY"/>
<dbReference type="Pfam" id="PF02797">
    <property type="entry name" value="Chal_sti_synt_C"/>
    <property type="match status" value="1"/>
</dbReference>
<evidence type="ECO:0000313" key="7">
    <source>
        <dbReference type="Proteomes" id="UP000000768"/>
    </source>
</evidence>
<protein>
    <recommendedName>
        <fullName evidence="8">Chalcone synthase</fullName>
    </recommendedName>
</protein>
<proteinExistence type="inferred from homology"/>
<evidence type="ECO:0000256" key="3">
    <source>
        <dbReference type="RuleBase" id="RU003633"/>
    </source>
</evidence>
<evidence type="ECO:0000259" key="5">
    <source>
        <dbReference type="Pfam" id="PF02797"/>
    </source>
</evidence>
<keyword evidence="3" id="KW-0808">Transferase</keyword>
<name>A0A1B6PS96_SORBI</name>
<dbReference type="InterPro" id="IPR011141">
    <property type="entry name" value="Polyketide_synthase_type-III"/>
</dbReference>
<evidence type="ECO:0000313" key="6">
    <source>
        <dbReference type="EMBL" id="KXG28544.1"/>
    </source>
</evidence>
<evidence type="ECO:0000259" key="4">
    <source>
        <dbReference type="Pfam" id="PF00195"/>
    </source>
</evidence>
<reference evidence="6 7" key="1">
    <citation type="journal article" date="2009" name="Nature">
        <title>The Sorghum bicolor genome and the diversification of grasses.</title>
        <authorList>
            <person name="Paterson A.H."/>
            <person name="Bowers J.E."/>
            <person name="Bruggmann R."/>
            <person name="Dubchak I."/>
            <person name="Grimwood J."/>
            <person name="Gundlach H."/>
            <person name="Haberer G."/>
            <person name="Hellsten U."/>
            <person name="Mitros T."/>
            <person name="Poliakov A."/>
            <person name="Schmutz J."/>
            <person name="Spannagl M."/>
            <person name="Tang H."/>
            <person name="Wang X."/>
            <person name="Wicker T."/>
            <person name="Bharti A.K."/>
            <person name="Chapman J."/>
            <person name="Feltus F.A."/>
            <person name="Gowik U."/>
            <person name="Grigoriev I.V."/>
            <person name="Lyons E."/>
            <person name="Maher C.A."/>
            <person name="Martis M."/>
            <person name="Narechania A."/>
            <person name="Otillar R.P."/>
            <person name="Penning B.W."/>
            <person name="Salamov A.A."/>
            <person name="Wang Y."/>
            <person name="Zhang L."/>
            <person name="Carpita N.C."/>
            <person name="Freeling M."/>
            <person name="Gingle A.R."/>
            <person name="Hash C.T."/>
            <person name="Keller B."/>
            <person name="Klein P."/>
            <person name="Kresovich S."/>
            <person name="McCann M.C."/>
            <person name="Ming R."/>
            <person name="Peterson D.G."/>
            <person name="Mehboob-ur-Rahman"/>
            <person name="Ware D."/>
            <person name="Westhoff P."/>
            <person name="Mayer K.F."/>
            <person name="Messing J."/>
            <person name="Rokhsar D.S."/>
        </authorList>
    </citation>
    <scope>NUCLEOTIDE SEQUENCE [LARGE SCALE GENOMIC DNA]</scope>
    <source>
        <strain evidence="7">cv. BTx623</strain>
    </source>
</reference>
<dbReference type="PIRSF" id="PIRSF000451">
    <property type="entry name" value="PKS_III"/>
    <property type="match status" value="1"/>
</dbReference>
<dbReference type="PANTHER" id="PTHR11877:SF101">
    <property type="entry name" value="BISDEMETHOXYCURCUMIN SYNTHASE"/>
    <property type="match status" value="1"/>
</dbReference>
<accession>A0A1B6PS96</accession>
<dbReference type="InParanoid" id="A0A1B6PS96"/>
<dbReference type="AlphaFoldDB" id="A0A1B6PS96"/>
<feature type="domain" description="Chalcone/stilbene synthase C-terminal" evidence="5">
    <location>
        <begin position="213"/>
        <end position="364"/>
    </location>
</feature>
<comment type="similarity">
    <text evidence="1 3">Belongs to the thiolase-like superfamily. Chalcone/stilbene synthases family.</text>
</comment>
<dbReference type="Proteomes" id="UP000000768">
    <property type="component" value="Chromosome 5"/>
</dbReference>
<dbReference type="PANTHER" id="PTHR11877">
    <property type="entry name" value="HYDROXYMETHYLGLUTARYL-COA SYNTHASE"/>
    <property type="match status" value="1"/>
</dbReference>
<dbReference type="InterPro" id="IPR001099">
    <property type="entry name" value="Chalcone/stilbene_synt_N"/>
</dbReference>
<feature type="domain" description="Chalcone/stilbene synthase N-terminal" evidence="4">
    <location>
        <begin position="7"/>
        <end position="200"/>
    </location>
</feature>
<dbReference type="InterPro" id="IPR016039">
    <property type="entry name" value="Thiolase-like"/>
</dbReference>
<evidence type="ECO:0000256" key="1">
    <source>
        <dbReference type="ARBA" id="ARBA00005531"/>
    </source>
</evidence>
<dbReference type="Pfam" id="PF00195">
    <property type="entry name" value="Chal_sti_synt_N"/>
    <property type="match status" value="1"/>
</dbReference>
<keyword evidence="7" id="KW-1185">Reference proteome</keyword>
<gene>
    <name evidence="6" type="ORF">SORBI_3005G134900</name>
</gene>
<evidence type="ECO:0008006" key="8">
    <source>
        <dbReference type="Google" id="ProtNLM"/>
    </source>
</evidence>
<keyword evidence="3" id="KW-0012">Acyltransferase</keyword>
<dbReference type="GO" id="GO:0016747">
    <property type="term" value="F:acyltransferase activity, transferring groups other than amino-acyl groups"/>
    <property type="evidence" value="ECO:0007669"/>
    <property type="project" value="InterPro"/>
</dbReference>
<dbReference type="CDD" id="cd00831">
    <property type="entry name" value="CHS_like"/>
    <property type="match status" value="1"/>
</dbReference>
<dbReference type="Gramene" id="KXG28544">
    <property type="protein sequence ID" value="KXG28544"/>
    <property type="gene ID" value="SORBI_3005G134900"/>
</dbReference>
<feature type="active site" description="Acyl-thioester intermediate" evidence="2">
    <location>
        <position position="136"/>
    </location>
</feature>